<proteinExistence type="predicted"/>
<name>A0A096PCU1_FUSPS</name>
<feature type="signal peptide" evidence="1">
    <location>
        <begin position="1"/>
        <end position="20"/>
    </location>
</feature>
<gene>
    <name evidence="2" type="ORF">BN848_0072680</name>
</gene>
<evidence type="ECO:0000313" key="2">
    <source>
        <dbReference type="EMBL" id="CEG02880.1"/>
    </source>
</evidence>
<dbReference type="AlphaFoldDB" id="A0A096PCU1"/>
<reference evidence="2" key="1">
    <citation type="submission" date="2013-05" db="EMBL/GenBank/DDBJ databases">
        <title>Draft genome sequences of six wheat associated Fusarium spp. isolates.</title>
        <authorList>
            <person name="Moolhuijzen P.M."/>
            <person name="Manners J.M."/>
            <person name="Wilcox S."/>
            <person name="Bellgard M.I."/>
            <person name="Gardiner D.M."/>
        </authorList>
    </citation>
    <scope>NUCLEOTIDE SEQUENCE</scope>
    <source>
        <strain evidence="2">CS3487</strain>
        <strain evidence="2">CS3487</strain>
    </source>
</reference>
<sequence>MSRHFVPLVLAVLFSALANAEPCKPNEVINGVEIFTTTTTTTTATAQVTHSCVDNQLSPPPKDLLCGVEGNSWTRDDWIVDETKFDGDELDCLARCYKARKEGKNCVLIEVQKGAMCFMHVTTDHQLDHSAVVRLYEPGCFCDVPERVIEGKEL</sequence>
<evidence type="ECO:0000256" key="1">
    <source>
        <dbReference type="SAM" id="SignalP"/>
    </source>
</evidence>
<organism evidence="2">
    <name type="scientific">Fusarium pseudograminearum CS3487</name>
    <dbReference type="NCBI Taxonomy" id="1318458"/>
    <lineage>
        <taxon>Eukaryota</taxon>
        <taxon>Fungi</taxon>
        <taxon>Dikarya</taxon>
        <taxon>Ascomycota</taxon>
        <taxon>Pezizomycotina</taxon>
        <taxon>Sordariomycetes</taxon>
        <taxon>Hypocreomycetidae</taxon>
        <taxon>Hypocreales</taxon>
        <taxon>Nectriaceae</taxon>
        <taxon>Fusarium</taxon>
    </lineage>
</organism>
<dbReference type="EMBL" id="CBME010001123">
    <property type="protein sequence ID" value="CEG02880.1"/>
    <property type="molecule type" value="Genomic_DNA"/>
</dbReference>
<protein>
    <submittedName>
        <fullName evidence="2">WGS project CBME000000000 data, contig CS3487_c001128</fullName>
    </submittedName>
</protein>
<keyword evidence="1" id="KW-0732">Signal</keyword>
<feature type="chain" id="PRO_5001923870" evidence="1">
    <location>
        <begin position="21"/>
        <end position="154"/>
    </location>
</feature>
<comment type="caution">
    <text evidence="2">The sequence shown here is derived from an EMBL/GenBank/DDBJ whole genome shotgun (WGS) entry which is preliminary data.</text>
</comment>
<accession>A0A096PCU1</accession>